<feature type="non-terminal residue" evidence="2">
    <location>
        <position position="1"/>
    </location>
</feature>
<feature type="region of interest" description="Disordered" evidence="1">
    <location>
        <begin position="163"/>
        <end position="183"/>
    </location>
</feature>
<name>A0AAN8IA73_TRICO</name>
<dbReference type="AlphaFoldDB" id="A0AAN8IA73"/>
<dbReference type="EMBL" id="WIXE01023293">
    <property type="protein sequence ID" value="KAK5966644.1"/>
    <property type="molecule type" value="Genomic_DNA"/>
</dbReference>
<proteinExistence type="predicted"/>
<evidence type="ECO:0000313" key="3">
    <source>
        <dbReference type="Proteomes" id="UP001331761"/>
    </source>
</evidence>
<evidence type="ECO:0000313" key="2">
    <source>
        <dbReference type="EMBL" id="KAK5966644.1"/>
    </source>
</evidence>
<protein>
    <submittedName>
        <fullName evidence="2">Uncharacterized protein</fullName>
    </submittedName>
</protein>
<keyword evidence="3" id="KW-1185">Reference proteome</keyword>
<gene>
    <name evidence="2" type="ORF">GCK32_003245</name>
</gene>
<reference evidence="2 3" key="1">
    <citation type="submission" date="2019-10" db="EMBL/GenBank/DDBJ databases">
        <title>Assembly and Annotation for the nematode Trichostrongylus colubriformis.</title>
        <authorList>
            <person name="Martin J."/>
        </authorList>
    </citation>
    <scope>NUCLEOTIDE SEQUENCE [LARGE SCALE GENOMIC DNA]</scope>
    <source>
        <strain evidence="2">G859</strain>
        <tissue evidence="2">Whole worm</tissue>
    </source>
</reference>
<organism evidence="2 3">
    <name type="scientific">Trichostrongylus colubriformis</name>
    <name type="common">Black scour worm</name>
    <dbReference type="NCBI Taxonomy" id="6319"/>
    <lineage>
        <taxon>Eukaryota</taxon>
        <taxon>Metazoa</taxon>
        <taxon>Ecdysozoa</taxon>
        <taxon>Nematoda</taxon>
        <taxon>Chromadorea</taxon>
        <taxon>Rhabditida</taxon>
        <taxon>Rhabditina</taxon>
        <taxon>Rhabditomorpha</taxon>
        <taxon>Strongyloidea</taxon>
        <taxon>Trichostrongylidae</taxon>
        <taxon>Trichostrongylus</taxon>
    </lineage>
</organism>
<accession>A0AAN8IA73</accession>
<dbReference type="Proteomes" id="UP001331761">
    <property type="component" value="Unassembled WGS sequence"/>
</dbReference>
<evidence type="ECO:0000256" key="1">
    <source>
        <dbReference type="SAM" id="MobiDB-lite"/>
    </source>
</evidence>
<comment type="caution">
    <text evidence="2">The sequence shown here is derived from an EMBL/GenBank/DDBJ whole genome shotgun (WGS) entry which is preliminary data.</text>
</comment>
<sequence length="183" mass="20348">TSKNCHSYPSKRNNEKERCCSMDGDDVIMSSVEESARMNMAIAGSSSDVQLNSESLCQRTSNDVHRSEDEFEVAQPTTSSYKLPPSPTYVDTYLQEILLSSPAHLFSCGLLPADQLSASWEQWLCYLACSLTPHQWQKKIFFQLRADVVQKYVGPLPSAFSEDQNLNQCPSKPAEPSSVGAEN</sequence>